<keyword evidence="3" id="KW-1185">Reference proteome</keyword>
<evidence type="ECO:0000256" key="1">
    <source>
        <dbReference type="SAM" id="MobiDB-lite"/>
    </source>
</evidence>
<sequence>MSEADLNLRPTESSTPPDSRSAVKRGRFYHDTVAFEVEGIVHRVCRYGFEKWSQSVFPDMFSLPQGPNVNGVNSREGVTDENPIKLVGCTNDEFECLVEVMYPMEFDGAEEERFSMEQWTGVLKLARLWDMPRIANHAILWMSKKEMSAVEKVKLGTRYSVPTWIEEGYCSLVTDITQASLEEMKMLGWETMFRLLTARGEVSRHPSVARSTLWFDGELYCGHCIRQKGVLSAVAEPSNKCANCSRGYGGPLLKTSDGWGVYINTLRRAPTESYMDAKSAAVRERILELFKDELDEAQKANAIAIESRAVNSETPGPEERAPLAIAT</sequence>
<dbReference type="AlphaFoldDB" id="A0A8H5F1F2"/>
<evidence type="ECO:0000313" key="3">
    <source>
        <dbReference type="Proteomes" id="UP000541558"/>
    </source>
</evidence>
<reference evidence="2 3" key="1">
    <citation type="journal article" date="2020" name="ISME J.">
        <title>Uncovering the hidden diversity of litter-decomposition mechanisms in mushroom-forming fungi.</title>
        <authorList>
            <person name="Floudas D."/>
            <person name="Bentzer J."/>
            <person name="Ahren D."/>
            <person name="Johansson T."/>
            <person name="Persson P."/>
            <person name="Tunlid A."/>
        </authorList>
    </citation>
    <scope>NUCLEOTIDE SEQUENCE [LARGE SCALE GENOMIC DNA]</scope>
    <source>
        <strain evidence="2 3">CBS 175.51</strain>
    </source>
</reference>
<proteinExistence type="predicted"/>
<dbReference type="Proteomes" id="UP000541558">
    <property type="component" value="Unassembled WGS sequence"/>
</dbReference>
<dbReference type="OrthoDB" id="3223751at2759"/>
<name>A0A8H5F1F2_9AGAR</name>
<organism evidence="2 3">
    <name type="scientific">Ephemerocybe angulata</name>
    <dbReference type="NCBI Taxonomy" id="980116"/>
    <lineage>
        <taxon>Eukaryota</taxon>
        <taxon>Fungi</taxon>
        <taxon>Dikarya</taxon>
        <taxon>Basidiomycota</taxon>
        <taxon>Agaricomycotina</taxon>
        <taxon>Agaricomycetes</taxon>
        <taxon>Agaricomycetidae</taxon>
        <taxon>Agaricales</taxon>
        <taxon>Agaricineae</taxon>
        <taxon>Psathyrellaceae</taxon>
        <taxon>Ephemerocybe</taxon>
    </lineage>
</organism>
<feature type="region of interest" description="Disordered" evidence="1">
    <location>
        <begin position="1"/>
        <end position="23"/>
    </location>
</feature>
<protein>
    <recommendedName>
        <fullName evidence="4">BTB domain-containing protein</fullName>
    </recommendedName>
</protein>
<evidence type="ECO:0000313" key="2">
    <source>
        <dbReference type="EMBL" id="KAF5320066.1"/>
    </source>
</evidence>
<dbReference type="EMBL" id="JAACJK010000171">
    <property type="protein sequence ID" value="KAF5320066.1"/>
    <property type="molecule type" value="Genomic_DNA"/>
</dbReference>
<evidence type="ECO:0008006" key="4">
    <source>
        <dbReference type="Google" id="ProtNLM"/>
    </source>
</evidence>
<comment type="caution">
    <text evidence="2">The sequence shown here is derived from an EMBL/GenBank/DDBJ whole genome shotgun (WGS) entry which is preliminary data.</text>
</comment>
<accession>A0A8H5F1F2</accession>
<gene>
    <name evidence="2" type="ORF">D9611_010340</name>
</gene>